<evidence type="ECO:0000256" key="12">
    <source>
        <dbReference type="ARBA" id="ARBA00023239"/>
    </source>
</evidence>
<dbReference type="InterPro" id="IPR000631">
    <property type="entry name" value="CARKD"/>
</dbReference>
<dbReference type="HAMAP" id="MF_01966">
    <property type="entry name" value="NADHX_epimerase"/>
    <property type="match status" value="1"/>
</dbReference>
<dbReference type="GO" id="GO:0052856">
    <property type="term" value="F:NAD(P)HX epimerase activity"/>
    <property type="evidence" value="ECO:0007669"/>
    <property type="project" value="UniProtKB-UniRule"/>
</dbReference>
<comment type="similarity">
    <text evidence="17">Belongs to the NnrD/CARKD family.</text>
</comment>
<dbReference type="OrthoDB" id="9806925at2"/>
<dbReference type="CDD" id="cd01171">
    <property type="entry name" value="YXKO-related"/>
    <property type="match status" value="1"/>
</dbReference>
<dbReference type="SUPFAM" id="SSF53613">
    <property type="entry name" value="Ribokinase-like"/>
    <property type="match status" value="1"/>
</dbReference>
<dbReference type="GO" id="GO:0046496">
    <property type="term" value="P:nicotinamide nucleotide metabolic process"/>
    <property type="evidence" value="ECO:0007669"/>
    <property type="project" value="UniProtKB-UniRule"/>
</dbReference>
<reference evidence="22 23" key="1">
    <citation type="submission" date="2018-06" db="EMBL/GenBank/DDBJ databases">
        <title>Paenibacillus imtechensis sp. nov.</title>
        <authorList>
            <person name="Pinnaka A.K."/>
            <person name="Singh H."/>
            <person name="Kaur M."/>
        </authorList>
    </citation>
    <scope>NUCLEOTIDE SEQUENCE [LARGE SCALE GENOMIC DNA]</scope>
    <source>
        <strain evidence="22 23">SMB1</strain>
    </source>
</reference>
<evidence type="ECO:0000256" key="16">
    <source>
        <dbReference type="ARBA" id="ARBA00049209"/>
    </source>
</evidence>
<dbReference type="RefSeq" id="WP_111147906.1">
    <property type="nucleotide sequence ID" value="NZ_QKRB01000051.1"/>
</dbReference>
<keyword evidence="6 17" id="KW-0547">Nucleotide-binding</keyword>
<feature type="binding site" evidence="18">
    <location>
        <position position="162"/>
    </location>
    <ligand>
        <name>(6S)-NADPHX</name>
        <dbReference type="ChEBI" id="CHEBI:64076"/>
    </ligand>
</feature>
<comment type="cofactor">
    <cofactor evidence="17">
        <name>Mg(2+)</name>
        <dbReference type="ChEBI" id="CHEBI:18420"/>
    </cofactor>
</comment>
<name>A0A2W1LIA9_9BACL</name>
<dbReference type="PROSITE" id="PS51383">
    <property type="entry name" value="YJEF_C_3"/>
    <property type="match status" value="1"/>
</dbReference>
<comment type="function">
    <text evidence="18">Catalyzes the epimerization of the S- and R-forms of NAD(P)HX, a damaged form of NAD(P)H that is a result of enzymatic or heat-dependent hydration. This is a prerequisite for the S-specific NAD(P)H-hydrate dehydratase to allow the repair of both epimers of NAD(P)HX.</text>
</comment>
<feature type="binding site" evidence="17">
    <location>
        <begin position="433"/>
        <end position="437"/>
    </location>
    <ligand>
        <name>AMP</name>
        <dbReference type="ChEBI" id="CHEBI:456215"/>
    </ligand>
</feature>
<dbReference type="Proteomes" id="UP000249522">
    <property type="component" value="Unassembled WGS sequence"/>
</dbReference>
<feature type="binding site" evidence="18">
    <location>
        <position position="63"/>
    </location>
    <ligand>
        <name>K(+)</name>
        <dbReference type="ChEBI" id="CHEBI:29103"/>
    </ligand>
</feature>
<evidence type="ECO:0000256" key="5">
    <source>
        <dbReference type="ARBA" id="ARBA00022723"/>
    </source>
</evidence>
<feature type="binding site" evidence="17">
    <location>
        <position position="463"/>
    </location>
    <ligand>
        <name>(6S)-NADPHX</name>
        <dbReference type="ChEBI" id="CHEBI:64076"/>
    </ligand>
</feature>
<dbReference type="EC" id="5.1.99.6" evidence="19"/>
<dbReference type="NCBIfam" id="TIGR00196">
    <property type="entry name" value="yjeF_cterm"/>
    <property type="match status" value="1"/>
</dbReference>
<dbReference type="Pfam" id="PF01256">
    <property type="entry name" value="Carb_kinase"/>
    <property type="match status" value="1"/>
</dbReference>
<dbReference type="PANTHER" id="PTHR12592">
    <property type="entry name" value="ATP-DEPENDENT (S)-NAD(P)H-HYDRATE DEHYDRATASE FAMILY MEMBER"/>
    <property type="match status" value="1"/>
</dbReference>
<evidence type="ECO:0000313" key="22">
    <source>
        <dbReference type="EMBL" id="PZD94685.1"/>
    </source>
</evidence>
<comment type="similarity">
    <text evidence="3 19">In the N-terminal section; belongs to the NnrE/AIBP family.</text>
</comment>
<dbReference type="InterPro" id="IPR029056">
    <property type="entry name" value="Ribokinase-like"/>
</dbReference>
<keyword evidence="11 18" id="KW-0413">Isomerase</keyword>
<protein>
    <recommendedName>
        <fullName evidence="19">Bifunctional NAD(P)H-hydrate repair enzyme</fullName>
    </recommendedName>
    <alternativeName>
        <fullName evidence="19">Nicotinamide nucleotide repair protein</fullName>
    </alternativeName>
    <domain>
        <recommendedName>
            <fullName evidence="19">ADP-dependent (S)-NAD(P)H-hydrate dehydratase</fullName>
            <ecNumber evidence="19">4.2.1.136</ecNumber>
        </recommendedName>
        <alternativeName>
            <fullName evidence="19">ADP-dependent NAD(P)HX dehydratase</fullName>
        </alternativeName>
    </domain>
    <domain>
        <recommendedName>
            <fullName evidence="19">NAD(P)H-hydrate epimerase</fullName>
            <ecNumber evidence="19">5.1.99.6</ecNumber>
        </recommendedName>
    </domain>
</protein>
<keyword evidence="12 17" id="KW-0456">Lyase</keyword>
<evidence type="ECO:0000259" key="20">
    <source>
        <dbReference type="PROSITE" id="PS51383"/>
    </source>
</evidence>
<evidence type="ECO:0000256" key="10">
    <source>
        <dbReference type="ARBA" id="ARBA00023027"/>
    </source>
</evidence>
<accession>A0A2W1LIA9</accession>
<dbReference type="SUPFAM" id="SSF64153">
    <property type="entry name" value="YjeF N-terminal domain-like"/>
    <property type="match status" value="1"/>
</dbReference>
<feature type="binding site" evidence="17">
    <location>
        <position position="462"/>
    </location>
    <ligand>
        <name>AMP</name>
        <dbReference type="ChEBI" id="CHEBI:456215"/>
    </ligand>
</feature>
<proteinExistence type="inferred from homology"/>
<evidence type="ECO:0000256" key="1">
    <source>
        <dbReference type="ARBA" id="ARBA00000013"/>
    </source>
</evidence>
<dbReference type="PROSITE" id="PS51385">
    <property type="entry name" value="YJEF_N"/>
    <property type="match status" value="1"/>
</dbReference>
<evidence type="ECO:0000313" key="23">
    <source>
        <dbReference type="Proteomes" id="UP000249522"/>
    </source>
</evidence>
<keyword evidence="5 18" id="KW-0479">Metal-binding</keyword>
<evidence type="ECO:0000256" key="11">
    <source>
        <dbReference type="ARBA" id="ARBA00023235"/>
    </source>
</evidence>
<feature type="binding site" evidence="17">
    <location>
        <position position="396"/>
    </location>
    <ligand>
        <name>(6S)-NADPHX</name>
        <dbReference type="ChEBI" id="CHEBI:64076"/>
    </ligand>
</feature>
<dbReference type="EMBL" id="QKRB01000051">
    <property type="protein sequence ID" value="PZD94685.1"/>
    <property type="molecule type" value="Genomic_DNA"/>
</dbReference>
<feature type="binding site" evidence="18">
    <location>
        <begin position="62"/>
        <end position="66"/>
    </location>
    <ligand>
        <name>(6S)-NADPHX</name>
        <dbReference type="ChEBI" id="CHEBI:64076"/>
    </ligand>
</feature>
<keyword evidence="9 18" id="KW-0630">Potassium</keyword>
<comment type="caution">
    <text evidence="22">The sequence shown here is derived from an EMBL/GenBank/DDBJ whole genome shotgun (WGS) entry which is preliminary data.</text>
</comment>
<evidence type="ECO:0000256" key="13">
    <source>
        <dbReference type="ARBA" id="ARBA00023268"/>
    </source>
</evidence>
<dbReference type="PIRSF" id="PIRSF017184">
    <property type="entry name" value="Nnr"/>
    <property type="match status" value="1"/>
</dbReference>
<dbReference type="AlphaFoldDB" id="A0A2W1LIA9"/>
<dbReference type="GO" id="GO:0052855">
    <property type="term" value="F:ADP-dependent NAD(P)H-hydrate dehydratase activity"/>
    <property type="evidence" value="ECO:0007669"/>
    <property type="project" value="UniProtKB-UniRule"/>
</dbReference>
<evidence type="ECO:0000256" key="6">
    <source>
        <dbReference type="ARBA" id="ARBA00022741"/>
    </source>
</evidence>
<keyword evidence="13" id="KW-0511">Multifunctional enzyme</keyword>
<comment type="catalytic activity">
    <reaction evidence="1 18 19">
        <text>(6R)-NADHX = (6S)-NADHX</text>
        <dbReference type="Rhea" id="RHEA:32215"/>
        <dbReference type="ChEBI" id="CHEBI:64074"/>
        <dbReference type="ChEBI" id="CHEBI:64075"/>
        <dbReference type="EC" id="5.1.99.6"/>
    </reaction>
</comment>
<evidence type="ECO:0000256" key="3">
    <source>
        <dbReference type="ARBA" id="ARBA00006001"/>
    </source>
</evidence>
<dbReference type="PROSITE" id="PS01050">
    <property type="entry name" value="YJEF_C_2"/>
    <property type="match status" value="1"/>
</dbReference>
<dbReference type="InterPro" id="IPR004443">
    <property type="entry name" value="YjeF_N_dom"/>
</dbReference>
<evidence type="ECO:0000256" key="17">
    <source>
        <dbReference type="HAMAP-Rule" id="MF_01965"/>
    </source>
</evidence>
<dbReference type="GO" id="GO:0110051">
    <property type="term" value="P:metabolite repair"/>
    <property type="evidence" value="ECO:0007669"/>
    <property type="project" value="TreeGrafter"/>
</dbReference>
<feature type="binding site" evidence="17">
    <location>
        <position position="269"/>
    </location>
    <ligand>
        <name>(6S)-NADPHX</name>
        <dbReference type="ChEBI" id="CHEBI:64076"/>
    </ligand>
</feature>
<evidence type="ECO:0000256" key="8">
    <source>
        <dbReference type="ARBA" id="ARBA00022857"/>
    </source>
</evidence>
<evidence type="ECO:0000256" key="19">
    <source>
        <dbReference type="PIRNR" id="PIRNR017184"/>
    </source>
</evidence>
<dbReference type="Gene3D" id="3.40.50.10260">
    <property type="entry name" value="YjeF N-terminal domain"/>
    <property type="match status" value="1"/>
</dbReference>
<comment type="catalytic activity">
    <reaction evidence="2 18 19">
        <text>(6R)-NADPHX = (6S)-NADPHX</text>
        <dbReference type="Rhea" id="RHEA:32227"/>
        <dbReference type="ChEBI" id="CHEBI:64076"/>
        <dbReference type="ChEBI" id="CHEBI:64077"/>
        <dbReference type="EC" id="5.1.99.6"/>
    </reaction>
</comment>
<evidence type="ECO:0000256" key="9">
    <source>
        <dbReference type="ARBA" id="ARBA00022958"/>
    </source>
</evidence>
<evidence type="ECO:0000259" key="21">
    <source>
        <dbReference type="PROSITE" id="PS51385"/>
    </source>
</evidence>
<comment type="cofactor">
    <cofactor evidence="18 19">
        <name>K(+)</name>
        <dbReference type="ChEBI" id="CHEBI:29103"/>
    </cofactor>
    <text evidence="18 19">Binds 1 potassium ion per subunit.</text>
</comment>
<evidence type="ECO:0000256" key="7">
    <source>
        <dbReference type="ARBA" id="ARBA00022840"/>
    </source>
</evidence>
<feature type="binding site" evidence="18">
    <location>
        <position position="165"/>
    </location>
    <ligand>
        <name>K(+)</name>
        <dbReference type="ChEBI" id="CHEBI:29103"/>
    </ligand>
</feature>
<dbReference type="Pfam" id="PF03853">
    <property type="entry name" value="YjeF_N"/>
    <property type="match status" value="1"/>
</dbReference>
<evidence type="ECO:0000256" key="14">
    <source>
        <dbReference type="ARBA" id="ARBA00025153"/>
    </source>
</evidence>
<dbReference type="GO" id="GO:0005524">
    <property type="term" value="F:ATP binding"/>
    <property type="evidence" value="ECO:0007669"/>
    <property type="project" value="UniProtKB-UniRule"/>
</dbReference>
<feature type="binding site" evidence="18">
    <location>
        <begin position="133"/>
        <end position="139"/>
    </location>
    <ligand>
        <name>(6S)-NADPHX</name>
        <dbReference type="ChEBI" id="CHEBI:64076"/>
    </ligand>
</feature>
<feature type="binding site" evidence="17">
    <location>
        <position position="340"/>
    </location>
    <ligand>
        <name>(6S)-NADPHX</name>
        <dbReference type="ChEBI" id="CHEBI:64076"/>
    </ligand>
</feature>
<dbReference type="NCBIfam" id="TIGR00197">
    <property type="entry name" value="yjeF_nterm"/>
    <property type="match status" value="1"/>
</dbReference>
<comment type="similarity">
    <text evidence="4 19">In the C-terminal section; belongs to the NnrD/CARKD family.</text>
</comment>
<evidence type="ECO:0000256" key="4">
    <source>
        <dbReference type="ARBA" id="ARBA00009524"/>
    </source>
</evidence>
<keyword evidence="10 17" id="KW-0520">NAD</keyword>
<dbReference type="InterPro" id="IPR017953">
    <property type="entry name" value="Carbohydrate_kinase_pred_CS"/>
</dbReference>
<feature type="domain" description="YjeF C-terminal" evidence="20">
    <location>
        <begin position="234"/>
        <end position="516"/>
    </location>
</feature>
<comment type="subunit">
    <text evidence="17">Homotetramer.</text>
</comment>
<keyword evidence="23" id="KW-1185">Reference proteome</keyword>
<dbReference type="InterPro" id="IPR030677">
    <property type="entry name" value="Nnr"/>
</dbReference>
<dbReference type="PANTHER" id="PTHR12592:SF0">
    <property type="entry name" value="ATP-DEPENDENT (S)-NAD(P)H-HYDRATE DEHYDRATASE"/>
    <property type="match status" value="1"/>
</dbReference>
<comment type="catalytic activity">
    <reaction evidence="16 17 19">
        <text>(6S)-NADPHX + ADP = AMP + phosphate + NADPH + H(+)</text>
        <dbReference type="Rhea" id="RHEA:32235"/>
        <dbReference type="ChEBI" id="CHEBI:15378"/>
        <dbReference type="ChEBI" id="CHEBI:43474"/>
        <dbReference type="ChEBI" id="CHEBI:57783"/>
        <dbReference type="ChEBI" id="CHEBI:64076"/>
        <dbReference type="ChEBI" id="CHEBI:456215"/>
        <dbReference type="ChEBI" id="CHEBI:456216"/>
        <dbReference type="EC" id="4.2.1.136"/>
    </reaction>
</comment>
<dbReference type="EC" id="4.2.1.136" evidence="19"/>
<sequence>MYIVTAAEMRRLDAEAIGTLGIPSVVLMENAGKALADTVASYAARHGIDTSKRIVILAGKGNNGGDGLVAARHLNELGWQIEVWYAESPDRMVGDAALQRTIICRLGIAERIFSEGSEPDWSGACCIVDALLGTGTGGAPREPYAALIRAANASGLPIVAADIPSGLDADTGQVYDPCIRAAATVSFAFLKRGLVQFPGAGYAGESQAVPIGIPAVLAQQGDINVRYLNEDMLRQCLGVDPHLSRQEDTHKGTYGHVLIAAGSRAMSGAGLLSATAALRAGAGLVTWAVPGSLAGPLTGVRPELMLMPLDDSDSGDWSHVEPEALASLAADRNALVIGPGLGAAPGGDGASWLERLWRELPEELPVLLDADALNWFAAGDSVTWPERSGPIVITPHPGEMGRLAGTGTSQVQQDRIKSAGDYARQHGITVVLKGARTVIACPDGRIYINSTGNPGMATGGMGDVLSGMIGTYLAAGKDAASAAALGVYLHGVAGDRAAARRRSAASLLPSDLLEEL</sequence>
<comment type="function">
    <text evidence="14 19">Bifunctional enzyme that catalyzes the epimerization of the S- and R-forms of NAD(P)HX and the dehydration of the S-form of NAD(P)HX at the expense of ADP, which is converted to AMP. This allows the repair of both epimers of NAD(P)HX, a damaged form of NAD(P)H that is a result of enzymatic or heat-dependent hydration.</text>
</comment>
<feature type="binding site" evidence="18">
    <location>
        <position position="144"/>
    </location>
    <ligand>
        <name>(6S)-NADPHX</name>
        <dbReference type="ChEBI" id="CHEBI:64076"/>
    </ligand>
</feature>
<keyword evidence="7 17" id="KW-0067">ATP-binding</keyword>
<organism evidence="22 23">
    <name type="scientific">Paenibacillus sambharensis</name>
    <dbReference type="NCBI Taxonomy" id="1803190"/>
    <lineage>
        <taxon>Bacteria</taxon>
        <taxon>Bacillati</taxon>
        <taxon>Bacillota</taxon>
        <taxon>Bacilli</taxon>
        <taxon>Bacillales</taxon>
        <taxon>Paenibacillaceae</taxon>
        <taxon>Paenibacillus</taxon>
    </lineage>
</organism>
<comment type="similarity">
    <text evidence="18">Belongs to the NnrE/AIBP family.</text>
</comment>
<comment type="catalytic activity">
    <reaction evidence="15 17 19">
        <text>(6S)-NADHX + ADP = AMP + phosphate + NADH + H(+)</text>
        <dbReference type="Rhea" id="RHEA:32223"/>
        <dbReference type="ChEBI" id="CHEBI:15378"/>
        <dbReference type="ChEBI" id="CHEBI:43474"/>
        <dbReference type="ChEBI" id="CHEBI:57945"/>
        <dbReference type="ChEBI" id="CHEBI:64074"/>
        <dbReference type="ChEBI" id="CHEBI:456215"/>
        <dbReference type="ChEBI" id="CHEBI:456216"/>
        <dbReference type="EC" id="4.2.1.136"/>
    </reaction>
</comment>
<comment type="function">
    <text evidence="17">Catalyzes the dehydration of the S-form of NAD(P)HX at the expense of ADP, which is converted to AMP. Together with NAD(P)HX epimerase, which catalyzes the epimerization of the S- and R-forms, the enzyme allows the repair of both epimers of NAD(P)HX, a damaged form of NAD(P)H that is a result of enzymatic or heat-dependent hydration.</text>
</comment>
<feature type="domain" description="YjeF N-terminal" evidence="21">
    <location>
        <begin position="9"/>
        <end position="219"/>
    </location>
</feature>
<gene>
    <name evidence="18" type="primary">nnrE</name>
    <name evidence="17" type="synonym">nnrD</name>
    <name evidence="22" type="ORF">DNH61_17185</name>
</gene>
<dbReference type="GO" id="GO:0046872">
    <property type="term" value="F:metal ion binding"/>
    <property type="evidence" value="ECO:0007669"/>
    <property type="project" value="UniProtKB-UniRule"/>
</dbReference>
<feature type="binding site" evidence="18">
    <location>
        <position position="129"/>
    </location>
    <ligand>
        <name>K(+)</name>
        <dbReference type="ChEBI" id="CHEBI:29103"/>
    </ligand>
</feature>
<dbReference type="InterPro" id="IPR036652">
    <property type="entry name" value="YjeF_N_dom_sf"/>
</dbReference>
<dbReference type="Gene3D" id="3.40.1190.20">
    <property type="match status" value="1"/>
</dbReference>
<keyword evidence="8 17" id="KW-0521">NADP</keyword>
<dbReference type="HAMAP" id="MF_01965">
    <property type="entry name" value="NADHX_dehydratase"/>
    <property type="match status" value="1"/>
</dbReference>
<evidence type="ECO:0000256" key="2">
    <source>
        <dbReference type="ARBA" id="ARBA00000909"/>
    </source>
</evidence>
<evidence type="ECO:0000256" key="18">
    <source>
        <dbReference type="HAMAP-Rule" id="MF_01966"/>
    </source>
</evidence>
<evidence type="ECO:0000256" key="15">
    <source>
        <dbReference type="ARBA" id="ARBA00048238"/>
    </source>
</evidence>